<accession>A0A6A5KNX6</accession>
<dbReference type="Proteomes" id="UP000800040">
    <property type="component" value="Unassembled WGS sequence"/>
</dbReference>
<dbReference type="OrthoDB" id="5429442at2759"/>
<reference evidence="1" key="1">
    <citation type="submission" date="2020-01" db="EMBL/GenBank/DDBJ databases">
        <authorList>
            <consortium name="DOE Joint Genome Institute"/>
            <person name="Haridas S."/>
            <person name="Albert R."/>
            <person name="Binder M."/>
            <person name="Bloem J."/>
            <person name="Labutti K."/>
            <person name="Salamov A."/>
            <person name="Andreopoulos B."/>
            <person name="Baker S.E."/>
            <person name="Barry K."/>
            <person name="Bills G."/>
            <person name="Bluhm B.H."/>
            <person name="Cannon C."/>
            <person name="Castanera R."/>
            <person name="Culley D.E."/>
            <person name="Daum C."/>
            <person name="Ezra D."/>
            <person name="Gonzalez J.B."/>
            <person name="Henrissat B."/>
            <person name="Kuo A."/>
            <person name="Liang C."/>
            <person name="Lipzen A."/>
            <person name="Lutzoni F."/>
            <person name="Magnuson J."/>
            <person name="Mondo S."/>
            <person name="Nolan M."/>
            <person name="Ohm R."/>
            <person name="Pangilinan J."/>
            <person name="Park H.-J."/>
            <person name="Ramirez L."/>
            <person name="Alfaro M."/>
            <person name="Sun H."/>
            <person name="Tritt A."/>
            <person name="Yoshinaga Y."/>
            <person name="Zwiers L.-H."/>
            <person name="Turgeon B.G."/>
            <person name="Goodwin S.B."/>
            <person name="Spatafora J.W."/>
            <person name="Crous P.W."/>
            <person name="Grigoriev I.V."/>
        </authorList>
    </citation>
    <scope>NUCLEOTIDE SEQUENCE</scope>
    <source>
        <strain evidence="1">P77</strain>
    </source>
</reference>
<name>A0A6A5KNX6_9PLEO</name>
<dbReference type="EMBL" id="ML975278">
    <property type="protein sequence ID" value="KAF1836074.1"/>
    <property type="molecule type" value="Genomic_DNA"/>
</dbReference>
<evidence type="ECO:0000313" key="1">
    <source>
        <dbReference type="EMBL" id="KAF1836074.1"/>
    </source>
</evidence>
<gene>
    <name evidence="1" type="ORF">BDW02DRAFT_578241</name>
</gene>
<proteinExistence type="predicted"/>
<keyword evidence="2" id="KW-1185">Reference proteome</keyword>
<protein>
    <submittedName>
        <fullName evidence="1">Uncharacterized protein</fullName>
    </submittedName>
</protein>
<organism evidence="1 2">
    <name type="scientific">Decorospora gaudefroyi</name>
    <dbReference type="NCBI Taxonomy" id="184978"/>
    <lineage>
        <taxon>Eukaryota</taxon>
        <taxon>Fungi</taxon>
        <taxon>Dikarya</taxon>
        <taxon>Ascomycota</taxon>
        <taxon>Pezizomycotina</taxon>
        <taxon>Dothideomycetes</taxon>
        <taxon>Pleosporomycetidae</taxon>
        <taxon>Pleosporales</taxon>
        <taxon>Pleosporineae</taxon>
        <taxon>Pleosporaceae</taxon>
        <taxon>Decorospora</taxon>
    </lineage>
</organism>
<evidence type="ECO:0000313" key="2">
    <source>
        <dbReference type="Proteomes" id="UP000800040"/>
    </source>
</evidence>
<sequence length="660" mass="75700">MAKPDRLWKTTMGEYNQVIALTQVMLNEGLKAYWEKLEYEKLQGTGFVFAEAAPNQFITDVVFGPPAVILKPSNTDLASLEYQIHLKSGWLQVLRRFDTKPKTHRFDLSLSTDYFARYKIKDWVVSVPVKLALRPLPKDSPEYQSATKLMEKGDHSLHQLLVDTSQVGWQQIRVIDFGEWQDEDTLLSRDGITTLEEKKVGEKRSFDDEPALFKRNFDLHIAHAFETLWKDNLTRLGTFATSDKYDIKPELAVKDVRHQTYGYTDPATNAFVSHGIPKGNLNCLLYLETLGQNHPPAPESDGSVLHTSNGNFTEGGDYYTSESKSKFGTYMLSRKVFLEGYFLRQLTQFNRLMHLNIVERKGTPDGRFIKWYAYIKYIVHLGAGWQKDDNSSQYEWKEGLPVVRDVWEDGHLYKRFRDVPDHALIWHNVHDEYNVSHHEKSNGSVKVWTYGSSVTMQRVVVIPGSNQIKLEGMTWSKFDYCVDPFPLLSNWKGGFKCVVTWDVTFTLRPFPDGGIGIDVDYNLPKIDFPWKGEKNWNLNGFRLKLEEAYTKMKGNFDVVVHDVKNKLKGQDRLVLPSVGVYYFQNPLINHHGDLVCELSYFPNVFDQHGEPLQTINANTKGARDDKEPPDAAPIKTIVVGANYSGDTNVTKHTAEFEETI</sequence>
<dbReference type="AlphaFoldDB" id="A0A6A5KNX6"/>